<name>A0ABT4T0R4_9ACTN</name>
<evidence type="ECO:0000256" key="3">
    <source>
        <dbReference type="SAM" id="MobiDB-lite"/>
    </source>
</evidence>
<proteinExistence type="predicted"/>
<dbReference type="InterPro" id="IPR000424">
    <property type="entry name" value="Primosome_PriB/ssb"/>
</dbReference>
<organism evidence="4 5">
    <name type="scientific">Nonomuraea ferruginea</name>
    <dbReference type="NCBI Taxonomy" id="46174"/>
    <lineage>
        <taxon>Bacteria</taxon>
        <taxon>Bacillati</taxon>
        <taxon>Actinomycetota</taxon>
        <taxon>Actinomycetes</taxon>
        <taxon>Streptosporangiales</taxon>
        <taxon>Streptosporangiaceae</taxon>
        <taxon>Nonomuraea</taxon>
    </lineage>
</organism>
<evidence type="ECO:0000256" key="1">
    <source>
        <dbReference type="ARBA" id="ARBA00023125"/>
    </source>
</evidence>
<reference evidence="4 5" key="1">
    <citation type="submission" date="2022-11" db="EMBL/GenBank/DDBJ databases">
        <title>Nonomuraea corallina sp. nov., a new species of the genus Nonomuraea isolated from sea side sediment in Thai sea.</title>
        <authorList>
            <person name="Ngamcharungchit C."/>
            <person name="Matsumoto A."/>
            <person name="Suriyachadkun C."/>
            <person name="Panbangred W."/>
            <person name="Inahashi Y."/>
            <person name="Intra B."/>
        </authorList>
    </citation>
    <scope>NUCLEOTIDE SEQUENCE [LARGE SCALE GENOMIC DNA]</scope>
    <source>
        <strain evidence="4 5">DSM 43553</strain>
    </source>
</reference>
<feature type="region of interest" description="Disordered" evidence="3">
    <location>
        <begin position="123"/>
        <end position="151"/>
    </location>
</feature>
<dbReference type="Proteomes" id="UP001212498">
    <property type="component" value="Unassembled WGS sequence"/>
</dbReference>
<dbReference type="InterPro" id="IPR012340">
    <property type="entry name" value="NA-bd_OB-fold"/>
</dbReference>
<gene>
    <name evidence="4" type="ORF">OUY24_21030</name>
</gene>
<dbReference type="PROSITE" id="PS50935">
    <property type="entry name" value="SSB"/>
    <property type="match status" value="1"/>
</dbReference>
<feature type="compositionally biased region" description="Low complexity" evidence="3">
    <location>
        <begin position="138"/>
        <end position="151"/>
    </location>
</feature>
<evidence type="ECO:0000313" key="5">
    <source>
        <dbReference type="Proteomes" id="UP001212498"/>
    </source>
</evidence>
<protein>
    <recommendedName>
        <fullName evidence="6">Single-stranded DNA-binding protein</fullName>
    </recommendedName>
</protein>
<evidence type="ECO:0008006" key="6">
    <source>
        <dbReference type="Google" id="ProtNLM"/>
    </source>
</evidence>
<accession>A0ABT4T0R4</accession>
<keyword evidence="5" id="KW-1185">Reference proteome</keyword>
<dbReference type="RefSeq" id="WP_271277482.1">
    <property type="nucleotide sequence ID" value="NZ_BAABFD010000010.1"/>
</dbReference>
<keyword evidence="1 2" id="KW-0238">DNA-binding</keyword>
<evidence type="ECO:0000256" key="2">
    <source>
        <dbReference type="PROSITE-ProRule" id="PRU00252"/>
    </source>
</evidence>
<sequence>MDIQVSITGRIAFPPRFFPAKGDSPAMWSAKLEVNGPPTPGRDGASYVPTRQVEVVTYGVAAIRAGESYRKGHLLVVQGCDMVARSFESKDRAGHATIRSIIKITATAIGLCSRYSMVTESTSPSQISAASPRMVQGASAADEAQPAAAAA</sequence>
<dbReference type="EMBL" id="JAPNUD010000058">
    <property type="protein sequence ID" value="MDA0643116.1"/>
    <property type="molecule type" value="Genomic_DNA"/>
</dbReference>
<evidence type="ECO:0000313" key="4">
    <source>
        <dbReference type="EMBL" id="MDA0643116.1"/>
    </source>
</evidence>
<dbReference type="Gene3D" id="2.40.50.140">
    <property type="entry name" value="Nucleic acid-binding proteins"/>
    <property type="match status" value="1"/>
</dbReference>
<comment type="caution">
    <text evidence="4">The sequence shown here is derived from an EMBL/GenBank/DDBJ whole genome shotgun (WGS) entry which is preliminary data.</text>
</comment>